<evidence type="ECO:0000256" key="5">
    <source>
        <dbReference type="SAM" id="MobiDB-lite"/>
    </source>
</evidence>
<proteinExistence type="predicted"/>
<dbReference type="AlphaFoldDB" id="A0AAV9HG67"/>
<dbReference type="PANTHER" id="PTHR31465:SF7">
    <property type="entry name" value="SPHINGOID LONG-CHAIN BASE TRANSPORTER RSB1"/>
    <property type="match status" value="1"/>
</dbReference>
<evidence type="ECO:0000313" key="8">
    <source>
        <dbReference type="Proteomes" id="UP001321749"/>
    </source>
</evidence>
<comment type="subcellular location">
    <subcellularLocation>
        <location evidence="1">Membrane</location>
        <topology evidence="1">Multi-pass membrane protein</topology>
    </subcellularLocation>
</comment>
<evidence type="ECO:0000256" key="3">
    <source>
        <dbReference type="ARBA" id="ARBA00022989"/>
    </source>
</evidence>
<feature type="transmembrane region" description="Helical" evidence="6">
    <location>
        <begin position="50"/>
        <end position="69"/>
    </location>
</feature>
<keyword evidence="4 6" id="KW-0472">Membrane</keyword>
<dbReference type="Proteomes" id="UP001321749">
    <property type="component" value="Unassembled WGS sequence"/>
</dbReference>
<feature type="transmembrane region" description="Helical" evidence="6">
    <location>
        <begin position="106"/>
        <end position="131"/>
    </location>
</feature>
<evidence type="ECO:0000256" key="4">
    <source>
        <dbReference type="ARBA" id="ARBA00023136"/>
    </source>
</evidence>
<evidence type="ECO:0000256" key="2">
    <source>
        <dbReference type="ARBA" id="ARBA00022692"/>
    </source>
</evidence>
<organism evidence="7 8">
    <name type="scientific">Cladorrhinum samala</name>
    <dbReference type="NCBI Taxonomy" id="585594"/>
    <lineage>
        <taxon>Eukaryota</taxon>
        <taxon>Fungi</taxon>
        <taxon>Dikarya</taxon>
        <taxon>Ascomycota</taxon>
        <taxon>Pezizomycotina</taxon>
        <taxon>Sordariomycetes</taxon>
        <taxon>Sordariomycetidae</taxon>
        <taxon>Sordariales</taxon>
        <taxon>Podosporaceae</taxon>
        <taxon>Cladorrhinum</taxon>
    </lineage>
</organism>
<feature type="transmembrane region" description="Helical" evidence="6">
    <location>
        <begin position="279"/>
        <end position="298"/>
    </location>
</feature>
<feature type="transmembrane region" description="Helical" evidence="6">
    <location>
        <begin position="186"/>
        <end position="210"/>
    </location>
</feature>
<dbReference type="InterPro" id="IPR007568">
    <property type="entry name" value="RTA1"/>
</dbReference>
<feature type="transmembrane region" description="Helical" evidence="6">
    <location>
        <begin position="152"/>
        <end position="174"/>
    </location>
</feature>
<dbReference type="Pfam" id="PF04479">
    <property type="entry name" value="RTA1"/>
    <property type="match status" value="1"/>
</dbReference>
<dbReference type="EMBL" id="MU865047">
    <property type="protein sequence ID" value="KAK4459060.1"/>
    <property type="molecule type" value="Genomic_DNA"/>
</dbReference>
<accession>A0AAV9HG67</accession>
<protein>
    <submittedName>
        <fullName evidence="7">RTA1 like protein-domain-containing protein</fullName>
    </submittedName>
</protein>
<keyword evidence="3 6" id="KW-1133">Transmembrane helix</keyword>
<evidence type="ECO:0000256" key="6">
    <source>
        <dbReference type="SAM" id="Phobius"/>
    </source>
</evidence>
<evidence type="ECO:0000256" key="1">
    <source>
        <dbReference type="ARBA" id="ARBA00004141"/>
    </source>
</evidence>
<feature type="region of interest" description="Disordered" evidence="5">
    <location>
        <begin position="315"/>
        <end position="337"/>
    </location>
</feature>
<reference evidence="7" key="1">
    <citation type="journal article" date="2023" name="Mol. Phylogenet. Evol.">
        <title>Genome-scale phylogeny and comparative genomics of the fungal order Sordariales.</title>
        <authorList>
            <person name="Hensen N."/>
            <person name="Bonometti L."/>
            <person name="Westerberg I."/>
            <person name="Brannstrom I.O."/>
            <person name="Guillou S."/>
            <person name="Cros-Aarteil S."/>
            <person name="Calhoun S."/>
            <person name="Haridas S."/>
            <person name="Kuo A."/>
            <person name="Mondo S."/>
            <person name="Pangilinan J."/>
            <person name="Riley R."/>
            <person name="LaButti K."/>
            <person name="Andreopoulos B."/>
            <person name="Lipzen A."/>
            <person name="Chen C."/>
            <person name="Yan M."/>
            <person name="Daum C."/>
            <person name="Ng V."/>
            <person name="Clum A."/>
            <person name="Steindorff A."/>
            <person name="Ohm R.A."/>
            <person name="Martin F."/>
            <person name="Silar P."/>
            <person name="Natvig D.O."/>
            <person name="Lalanne C."/>
            <person name="Gautier V."/>
            <person name="Ament-Velasquez S.L."/>
            <person name="Kruys A."/>
            <person name="Hutchinson M.I."/>
            <person name="Powell A.J."/>
            <person name="Barry K."/>
            <person name="Miller A.N."/>
            <person name="Grigoriev I.V."/>
            <person name="Debuchy R."/>
            <person name="Gladieux P."/>
            <person name="Hiltunen Thoren M."/>
            <person name="Johannesson H."/>
        </authorList>
    </citation>
    <scope>NUCLEOTIDE SEQUENCE</scope>
    <source>
        <strain evidence="7">PSN324</strain>
    </source>
</reference>
<keyword evidence="2 6" id="KW-0812">Transmembrane</keyword>
<dbReference type="GO" id="GO:0000324">
    <property type="term" value="C:fungal-type vacuole"/>
    <property type="evidence" value="ECO:0007669"/>
    <property type="project" value="TreeGrafter"/>
</dbReference>
<dbReference type="GO" id="GO:0005886">
    <property type="term" value="C:plasma membrane"/>
    <property type="evidence" value="ECO:0007669"/>
    <property type="project" value="TreeGrafter"/>
</dbReference>
<gene>
    <name evidence="7" type="ORF">QBC42DRAFT_14230</name>
</gene>
<feature type="transmembrane region" description="Helical" evidence="6">
    <location>
        <begin position="76"/>
        <end position="94"/>
    </location>
</feature>
<evidence type="ECO:0000313" key="7">
    <source>
        <dbReference type="EMBL" id="KAK4459060.1"/>
    </source>
</evidence>
<name>A0AAV9HG67_9PEZI</name>
<feature type="transmembrane region" description="Helical" evidence="6">
    <location>
        <begin position="239"/>
        <end position="259"/>
    </location>
</feature>
<keyword evidence="8" id="KW-1185">Reference proteome</keyword>
<dbReference type="PANTHER" id="PTHR31465">
    <property type="entry name" value="PROTEIN RTA1-RELATED"/>
    <property type="match status" value="1"/>
</dbReference>
<sequence>MSDAELLTFPPPPAGYEDWFLYCAAEPNDPFCAENVGSHYESVPYKATNVAFAAIFALSLVGFLATYFATRRRGTFFAVTMILGCITEVLGYVARVLSADNPWQELGFLMQIVCLTIGPAFLAAGVYACLAKLVLIYGEGNSRLKAAWYTRIFIPCDVISLILQAVGGAFASSAEDDDTLELGKNIMIAGLVWQVFTLFMFVACCTDFALRVRQRKKLLGDAAALDQSRASSAIRGSKMFRGFLWALGISALAILWRSAYRVAELSEGFSGPLMAKQDMFIGFESVMIAVSVLVLNVFHPSVCLGEAMDNGYGQESKEEAMMSSGDSSERAVLQNQL</sequence>
<reference evidence="7" key="2">
    <citation type="submission" date="2023-06" db="EMBL/GenBank/DDBJ databases">
        <authorList>
            <consortium name="Lawrence Berkeley National Laboratory"/>
            <person name="Mondo S.J."/>
            <person name="Hensen N."/>
            <person name="Bonometti L."/>
            <person name="Westerberg I."/>
            <person name="Brannstrom I.O."/>
            <person name="Guillou S."/>
            <person name="Cros-Aarteil S."/>
            <person name="Calhoun S."/>
            <person name="Haridas S."/>
            <person name="Kuo A."/>
            <person name="Pangilinan J."/>
            <person name="Riley R."/>
            <person name="Labutti K."/>
            <person name="Andreopoulos B."/>
            <person name="Lipzen A."/>
            <person name="Chen C."/>
            <person name="Yanf M."/>
            <person name="Daum C."/>
            <person name="Ng V."/>
            <person name="Clum A."/>
            <person name="Steindorff A."/>
            <person name="Ohm R."/>
            <person name="Martin F."/>
            <person name="Silar P."/>
            <person name="Natvig D."/>
            <person name="Lalanne C."/>
            <person name="Gautier V."/>
            <person name="Ament-Velasquez S.L."/>
            <person name="Kruys A."/>
            <person name="Hutchinson M.I."/>
            <person name="Powell A.J."/>
            <person name="Barry K."/>
            <person name="Miller A.N."/>
            <person name="Grigoriev I.V."/>
            <person name="Debuchy R."/>
            <person name="Gladieux P."/>
            <person name="Thoren M.H."/>
            <person name="Johannesson H."/>
        </authorList>
    </citation>
    <scope>NUCLEOTIDE SEQUENCE</scope>
    <source>
        <strain evidence="7">PSN324</strain>
    </source>
</reference>
<comment type="caution">
    <text evidence="7">The sequence shown here is derived from an EMBL/GenBank/DDBJ whole genome shotgun (WGS) entry which is preliminary data.</text>
</comment>